<gene>
    <name evidence="4" type="primary">porU</name>
    <name evidence="4" type="ORF">LDX50_29240</name>
</gene>
<protein>
    <submittedName>
        <fullName evidence="4">Type IX secretion system sortase PorU</fullName>
    </submittedName>
</protein>
<dbReference type="GO" id="GO:0008234">
    <property type="term" value="F:cysteine-type peptidase activity"/>
    <property type="evidence" value="ECO:0007669"/>
    <property type="project" value="InterPro"/>
</dbReference>
<sequence length="1122" mass="124164">MKTRSRYILFLLLILLASSLYAQENPLTSGIWAKFSIPTDGMYRITASELENAGLSGISENQIRVLSMPGGPLPQINSASGPALLQDLSVTVYDDGDGIMNGSDYIIFFAEGPDILRLSNTGANYSYNPYARLNYIFVGSDGNPNTRITGRVPVNTEGPVIDRYVSLKAHEITENNLLSSGRNWYGERFDAITTRNFSMEFPGAVPGGSARLTSKVMAQSFGTCQFDIQVNGTAAGQQVIDPVPDYLDPPSNNPFRYAVKGRERLAVFPVNSGNENVEVSYTFQKAAGVRSVGYLDYFLLEVECERISQMQGTIIQSADFLEEIDYTVSLSSAVPLEIWDISNGMLPVAIEDLEFDGSTIRFNDRGTPDKRYVAFNPDMLPVPAFYGPVSTSEIQFSNVDLLIITHPDFKSAADRLAGFRMQHDGLNVEVLETDDIYNVFASGREDPSAIRNLARRHYEDGDLKYLLLFGKGSFDYLGVLPFKSNFVPVYQSRNSLDPLDTYASDDYFGFLEEGEGEWREELGGNHTLEIGIGRIPVISPEEAQIVVDKLIAYNTERRGLGNWRTRLLFVADDADFNLHHRQADDLAKLVIEKDSSFQDKRLFLGSFKQVPSGGGETSPDASAALEREIRAGALIVNYTGHGNETSWTQEQILTSSMIRNWRNRDRLPLFVTATCEFGRYDDPRIISGGEIILKEQSGGGIGILSTCRPVFSSSNFNLNEAFYNALFAEEGFGRLGDVMRVTKNESVDLATDSKKVGNRNFTLLGDPSMKLAFPENEVHITSVLENGIPSDSIRSGSLVSLRGEIRNAPQFNGTIDIRLRDKAVETATIANPVYSYSERLNTLFSGSASVVNGQFEIEFIVPRNISNKEGTGQIYMYAYSSDELTDAAGGEADVFIGGSVSNNGDLQGPEIEIYFGDSTNLSRKDVNHNTLVYVRLRDNSGINTTGFGVGNDIQAILDGSGKIVLNEFYHASKNTYQSGWVIFPLDDLSEGLHSLTFKAWDVFNNPGEVTVQFEVANPGTLIIKELGNYPNPVQTETTFRFGHNRAGEDLDIWITLIDRNGQIISESYYLEQNSGANVQLPLWTVPANRKNLPSGLYLYGIRVRSRLDGATDLKYQKLLLIN</sequence>
<dbReference type="AlphaFoldDB" id="A0A9X1L1N3"/>
<dbReference type="EMBL" id="JAIXNE010000008">
    <property type="protein sequence ID" value="MCA6078994.1"/>
    <property type="molecule type" value="Genomic_DNA"/>
</dbReference>
<evidence type="ECO:0000313" key="4">
    <source>
        <dbReference type="EMBL" id="MCA6078994.1"/>
    </source>
</evidence>
<dbReference type="Proteomes" id="UP001139409">
    <property type="component" value="Unassembled WGS sequence"/>
</dbReference>
<dbReference type="GO" id="GO:0006508">
    <property type="term" value="P:proteolysis"/>
    <property type="evidence" value="ECO:0007669"/>
    <property type="project" value="InterPro"/>
</dbReference>
<keyword evidence="5" id="KW-1185">Reference proteome</keyword>
<dbReference type="InterPro" id="IPR029031">
    <property type="entry name" value="Gingipain_N_sf"/>
</dbReference>
<dbReference type="Gene3D" id="3.40.50.10390">
    <property type="entry name" value="Gingipain r, domain 1"/>
    <property type="match status" value="1"/>
</dbReference>
<feature type="domain" description="Gingipain" evidence="3">
    <location>
        <begin position="402"/>
        <end position="771"/>
    </location>
</feature>
<evidence type="ECO:0000259" key="3">
    <source>
        <dbReference type="Pfam" id="PF01364"/>
    </source>
</evidence>
<evidence type="ECO:0000256" key="2">
    <source>
        <dbReference type="SAM" id="SignalP"/>
    </source>
</evidence>
<feature type="chain" id="PRO_5040815426" evidence="2">
    <location>
        <begin position="23"/>
        <end position="1122"/>
    </location>
</feature>
<dbReference type="SUPFAM" id="SSF52129">
    <property type="entry name" value="Caspase-like"/>
    <property type="match status" value="1"/>
</dbReference>
<dbReference type="CDD" id="cd02258">
    <property type="entry name" value="Peptidase_C25_N"/>
    <property type="match status" value="1"/>
</dbReference>
<organism evidence="4 5">
    <name type="scientific">Fulvivirga sedimenti</name>
    <dbReference type="NCBI Taxonomy" id="2879465"/>
    <lineage>
        <taxon>Bacteria</taxon>
        <taxon>Pseudomonadati</taxon>
        <taxon>Bacteroidota</taxon>
        <taxon>Cytophagia</taxon>
        <taxon>Cytophagales</taxon>
        <taxon>Fulvivirgaceae</taxon>
        <taxon>Fulvivirga</taxon>
    </lineage>
</organism>
<evidence type="ECO:0000313" key="5">
    <source>
        <dbReference type="Proteomes" id="UP001139409"/>
    </source>
</evidence>
<dbReference type="Gene3D" id="3.40.50.1460">
    <property type="match status" value="1"/>
</dbReference>
<dbReference type="NCBIfam" id="NF033707">
    <property type="entry name" value="T9SS_sortase"/>
    <property type="match status" value="1"/>
</dbReference>
<dbReference type="InterPro" id="IPR001769">
    <property type="entry name" value="Gingipain"/>
</dbReference>
<evidence type="ECO:0000256" key="1">
    <source>
        <dbReference type="ARBA" id="ARBA00022729"/>
    </source>
</evidence>
<accession>A0A9X1L1N3</accession>
<feature type="signal peptide" evidence="2">
    <location>
        <begin position="1"/>
        <end position="22"/>
    </location>
</feature>
<reference evidence="4" key="1">
    <citation type="submission" date="2021-09" db="EMBL/GenBank/DDBJ databases">
        <title>Fulvivirga sp. isolated from coastal sediment.</title>
        <authorList>
            <person name="Yu H."/>
        </authorList>
    </citation>
    <scope>NUCLEOTIDE SEQUENCE</scope>
    <source>
        <strain evidence="4">1062</strain>
    </source>
</reference>
<keyword evidence="1 2" id="KW-0732">Signal</keyword>
<proteinExistence type="predicted"/>
<dbReference type="Pfam" id="PF01364">
    <property type="entry name" value="Peptidase_C25"/>
    <property type="match status" value="1"/>
</dbReference>
<dbReference type="InterPro" id="IPR029030">
    <property type="entry name" value="Caspase-like_dom_sf"/>
</dbReference>
<dbReference type="RefSeq" id="WP_225699856.1">
    <property type="nucleotide sequence ID" value="NZ_JAIXNE010000008.1"/>
</dbReference>
<name>A0A9X1L1N3_9BACT</name>
<comment type="caution">
    <text evidence="4">The sequence shown here is derived from an EMBL/GenBank/DDBJ whole genome shotgun (WGS) entry which is preliminary data.</text>
</comment>